<dbReference type="InterPro" id="IPR030828">
    <property type="entry name" value="HTH_TyrR"/>
</dbReference>
<dbReference type="SMART" id="SM00382">
    <property type="entry name" value="AAA"/>
    <property type="match status" value="1"/>
</dbReference>
<evidence type="ECO:0000259" key="5">
    <source>
        <dbReference type="PROSITE" id="PS50045"/>
    </source>
</evidence>
<dbReference type="Pfam" id="PF13426">
    <property type="entry name" value="PAS_9"/>
    <property type="match status" value="1"/>
</dbReference>
<dbReference type="SUPFAM" id="SSF46689">
    <property type="entry name" value="Homeodomain-like"/>
    <property type="match status" value="1"/>
</dbReference>
<dbReference type="GO" id="GO:0005524">
    <property type="term" value="F:ATP binding"/>
    <property type="evidence" value="ECO:0007669"/>
    <property type="project" value="UniProtKB-KW"/>
</dbReference>
<dbReference type="EMBL" id="DVLX01000083">
    <property type="protein sequence ID" value="HIT99890.1"/>
    <property type="molecule type" value="Genomic_DNA"/>
</dbReference>
<reference evidence="8" key="2">
    <citation type="journal article" date="2021" name="PeerJ">
        <title>Extensive microbial diversity within the chicken gut microbiome revealed by metagenomics and culture.</title>
        <authorList>
            <person name="Gilroy R."/>
            <person name="Ravi A."/>
            <person name="Getino M."/>
            <person name="Pursley I."/>
            <person name="Horton D.L."/>
            <person name="Alikhan N.F."/>
            <person name="Baker D."/>
            <person name="Gharbi K."/>
            <person name="Hall N."/>
            <person name="Watson M."/>
            <person name="Adriaenssens E.M."/>
            <person name="Foster-Nyarko E."/>
            <person name="Jarju S."/>
            <person name="Secka A."/>
            <person name="Antonio M."/>
            <person name="Oren A."/>
            <person name="Chaudhuri R.R."/>
            <person name="La Ragione R."/>
            <person name="Hildebrand F."/>
            <person name="Pallen M.J."/>
        </authorList>
    </citation>
    <scope>NUCLEOTIDE SEQUENCE</scope>
    <source>
        <strain evidence="8">CHK176-22527</strain>
    </source>
</reference>
<evidence type="ECO:0000313" key="9">
    <source>
        <dbReference type="Proteomes" id="UP000824159"/>
    </source>
</evidence>
<gene>
    <name evidence="8" type="ORF">IAD12_06525</name>
</gene>
<dbReference type="GO" id="GO:0003677">
    <property type="term" value="F:DNA binding"/>
    <property type="evidence" value="ECO:0007669"/>
    <property type="project" value="UniProtKB-KW"/>
</dbReference>
<dbReference type="InterPro" id="IPR000700">
    <property type="entry name" value="PAS-assoc_C"/>
</dbReference>
<dbReference type="Proteomes" id="UP000824159">
    <property type="component" value="Unassembled WGS sequence"/>
</dbReference>
<dbReference type="SUPFAM" id="SSF55785">
    <property type="entry name" value="PYP-like sensor domain (PAS domain)"/>
    <property type="match status" value="1"/>
</dbReference>
<protein>
    <recommendedName>
        <fullName evidence="4">HTH-type transcriptional regulatory protein TyrR</fullName>
    </recommendedName>
</protein>
<dbReference type="Gene3D" id="3.40.50.300">
    <property type="entry name" value="P-loop containing nucleotide triphosphate hydrolases"/>
    <property type="match status" value="1"/>
</dbReference>
<dbReference type="InterPro" id="IPR035965">
    <property type="entry name" value="PAS-like_dom_sf"/>
</dbReference>
<dbReference type="CDD" id="cd00009">
    <property type="entry name" value="AAA"/>
    <property type="match status" value="1"/>
</dbReference>
<keyword evidence="1" id="KW-0547">Nucleotide-binding</keyword>
<dbReference type="PANTHER" id="PTHR32071:SF57">
    <property type="entry name" value="C4-DICARBOXYLATE TRANSPORT TRANSCRIPTIONAL REGULATORY PROTEIN DCTD"/>
    <property type="match status" value="1"/>
</dbReference>
<dbReference type="PROSITE" id="PS50045">
    <property type="entry name" value="SIGMA54_INTERACT_4"/>
    <property type="match status" value="1"/>
</dbReference>
<feature type="domain" description="PAS" evidence="6">
    <location>
        <begin position="8"/>
        <end position="59"/>
    </location>
</feature>
<dbReference type="PROSITE" id="PS00675">
    <property type="entry name" value="SIGMA54_INTERACT_1"/>
    <property type="match status" value="1"/>
</dbReference>
<dbReference type="PANTHER" id="PTHR32071">
    <property type="entry name" value="TRANSCRIPTIONAL REGULATORY PROTEIN"/>
    <property type="match status" value="1"/>
</dbReference>
<dbReference type="PROSITE" id="PS50112">
    <property type="entry name" value="PAS"/>
    <property type="match status" value="1"/>
</dbReference>
<dbReference type="Pfam" id="PF00158">
    <property type="entry name" value="Sigma54_activat"/>
    <property type="match status" value="1"/>
</dbReference>
<accession>A0A9D1KW93</accession>
<feature type="domain" description="PAC" evidence="7">
    <location>
        <begin position="75"/>
        <end position="127"/>
    </location>
</feature>
<sequence>MKQVKDIPMKAILTAFESSYDGLHILDSEGRTIYINEACTRIEGLSREEAMNKDIRQLVSEGIYSESVTLKVLKTRKPMTIIQTVKNGNQILATGTPIFDEDGSVSSVVVNSRDITELNNLKSRLSAKEMELSRLKLEQGQIEGIIAKSEKMRKVLSLAITVSQVDSTILLTGESGVGKSLIAKFIHANSSRKDGPFITVDCSSIPESLFESELFGYEKGAFTGADKSGKAGLLELGSGGTVFLDEIGEMPLSMQPKLMRVIQNREIIPVGGQNVKKLDIRFISATNQDLMKMVEERKFRQDLYYRLNVVPIQIPPLRERKDDLIPLVKYIMEKINNRYGFDKKLSSEVHSALLNYRWKGNVRQMENFIERILVSTSKDFIEKEDIAQFMGQKEEPKDLSFDFENDSYKNIIGRYEISVIKTAIEHYGSIPKAAKQLGVDATTLRRKLNRYSRD</sequence>
<reference evidence="8" key="1">
    <citation type="submission" date="2020-10" db="EMBL/GenBank/DDBJ databases">
        <authorList>
            <person name="Gilroy R."/>
        </authorList>
    </citation>
    <scope>NUCLEOTIDE SEQUENCE</scope>
    <source>
        <strain evidence="8">CHK176-22527</strain>
    </source>
</reference>
<dbReference type="SMART" id="SM00091">
    <property type="entry name" value="PAS"/>
    <property type="match status" value="1"/>
</dbReference>
<evidence type="ECO:0000256" key="4">
    <source>
        <dbReference type="ARBA" id="ARBA00029500"/>
    </source>
</evidence>
<evidence type="ECO:0000256" key="2">
    <source>
        <dbReference type="ARBA" id="ARBA00022797"/>
    </source>
</evidence>
<name>A0A9D1KW93_9FIRM</name>
<dbReference type="PROSITE" id="PS50113">
    <property type="entry name" value="PAC"/>
    <property type="match status" value="1"/>
</dbReference>
<dbReference type="InterPro" id="IPR009057">
    <property type="entry name" value="Homeodomain-like_sf"/>
</dbReference>
<proteinExistence type="predicted"/>
<dbReference type="InterPro" id="IPR003593">
    <property type="entry name" value="AAA+_ATPase"/>
</dbReference>
<dbReference type="InterPro" id="IPR025662">
    <property type="entry name" value="Sigma_54_int_dom_ATP-bd_1"/>
</dbReference>
<evidence type="ECO:0000259" key="6">
    <source>
        <dbReference type="PROSITE" id="PS50112"/>
    </source>
</evidence>
<keyword evidence="3" id="KW-0067">ATP-binding</keyword>
<dbReference type="SUPFAM" id="SSF52540">
    <property type="entry name" value="P-loop containing nucleoside triphosphate hydrolases"/>
    <property type="match status" value="1"/>
</dbReference>
<dbReference type="Gene3D" id="1.10.8.60">
    <property type="match status" value="1"/>
</dbReference>
<feature type="domain" description="Sigma-54 factor interaction" evidence="5">
    <location>
        <begin position="145"/>
        <end position="374"/>
    </location>
</feature>
<evidence type="ECO:0000256" key="3">
    <source>
        <dbReference type="ARBA" id="ARBA00022840"/>
    </source>
</evidence>
<evidence type="ECO:0000313" key="8">
    <source>
        <dbReference type="EMBL" id="HIT99890.1"/>
    </source>
</evidence>
<dbReference type="AlphaFoldDB" id="A0A9D1KW93"/>
<dbReference type="InterPro" id="IPR002078">
    <property type="entry name" value="Sigma_54_int"/>
</dbReference>
<keyword evidence="2" id="KW-0058">Aromatic hydrocarbons catabolism</keyword>
<evidence type="ECO:0000256" key="1">
    <source>
        <dbReference type="ARBA" id="ARBA00022741"/>
    </source>
</evidence>
<dbReference type="CDD" id="cd00130">
    <property type="entry name" value="PAS"/>
    <property type="match status" value="1"/>
</dbReference>
<evidence type="ECO:0000259" key="7">
    <source>
        <dbReference type="PROSITE" id="PS50113"/>
    </source>
</evidence>
<dbReference type="InterPro" id="IPR000014">
    <property type="entry name" value="PAS"/>
</dbReference>
<dbReference type="Pfam" id="PF25601">
    <property type="entry name" value="AAA_lid_14"/>
    <property type="match status" value="1"/>
</dbReference>
<dbReference type="Gene3D" id="3.30.450.20">
    <property type="entry name" value="PAS domain"/>
    <property type="match status" value="1"/>
</dbReference>
<dbReference type="NCBIfam" id="TIGR00229">
    <property type="entry name" value="sensory_box"/>
    <property type="match status" value="1"/>
</dbReference>
<dbReference type="GO" id="GO:0006355">
    <property type="term" value="P:regulation of DNA-templated transcription"/>
    <property type="evidence" value="ECO:0007669"/>
    <property type="project" value="InterPro"/>
</dbReference>
<comment type="caution">
    <text evidence="8">The sequence shown here is derived from an EMBL/GenBank/DDBJ whole genome shotgun (WGS) entry which is preliminary data.</text>
</comment>
<dbReference type="InterPro" id="IPR058031">
    <property type="entry name" value="AAA_lid_NorR"/>
</dbReference>
<dbReference type="FunFam" id="3.40.50.300:FF:000006">
    <property type="entry name" value="DNA-binding transcriptional regulator NtrC"/>
    <property type="match status" value="1"/>
</dbReference>
<dbReference type="Pfam" id="PF18024">
    <property type="entry name" value="HTH_50"/>
    <property type="match status" value="1"/>
</dbReference>
<dbReference type="InterPro" id="IPR027417">
    <property type="entry name" value="P-loop_NTPase"/>
</dbReference>
<organism evidence="8 9">
    <name type="scientific">Candidatus Allocopromorpha excrementavium</name>
    <dbReference type="NCBI Taxonomy" id="2840741"/>
    <lineage>
        <taxon>Bacteria</taxon>
        <taxon>Bacillati</taxon>
        <taxon>Bacillota</taxon>
        <taxon>Clostridia</taxon>
        <taxon>Eubacteriales</taxon>
        <taxon>Eubacteriaceae</taxon>
        <taxon>Eubacteriaceae incertae sedis</taxon>
        <taxon>Candidatus Allocopromorpha</taxon>
    </lineage>
</organism>
<dbReference type="Gene3D" id="1.10.10.60">
    <property type="entry name" value="Homeodomain-like"/>
    <property type="match status" value="1"/>
</dbReference>